<dbReference type="GO" id="GO:0008893">
    <property type="term" value="F:guanosine-3',5'-bis(diphosphate) 3'-diphosphatase activity"/>
    <property type="evidence" value="ECO:0007669"/>
    <property type="project" value="TreeGrafter"/>
</dbReference>
<dbReference type="Gene3D" id="1.10.3210.10">
    <property type="entry name" value="Hypothetical protein af1432"/>
    <property type="match status" value="1"/>
</dbReference>
<evidence type="ECO:0000313" key="2">
    <source>
        <dbReference type="EMBL" id="MVA99819.1"/>
    </source>
</evidence>
<protein>
    <submittedName>
        <fullName evidence="2">HD domain-containing protein</fullName>
    </submittedName>
</protein>
<dbReference type="SUPFAM" id="SSF109604">
    <property type="entry name" value="HD-domain/PDEase-like"/>
    <property type="match status" value="1"/>
</dbReference>
<dbReference type="RefSeq" id="WP_156715417.1">
    <property type="nucleotide sequence ID" value="NZ_WPHG01000008.1"/>
</dbReference>
<gene>
    <name evidence="2" type="ORF">GN330_21425</name>
</gene>
<dbReference type="PANTHER" id="PTHR46246:SF1">
    <property type="entry name" value="GUANOSINE-3',5'-BIS(DIPHOSPHATE) 3'-PYROPHOSPHOHYDROLASE MESH1"/>
    <property type="match status" value="1"/>
</dbReference>
<reference evidence="2 3" key="1">
    <citation type="submission" date="2019-12" db="EMBL/GenBank/DDBJ databases">
        <title>Nitratireductor arenosus sp. nov., Isolated from sea sand, Jeju island, South Korea.</title>
        <authorList>
            <person name="Kim W."/>
        </authorList>
    </citation>
    <scope>NUCLEOTIDE SEQUENCE [LARGE SCALE GENOMIC DNA]</scope>
    <source>
        <strain evidence="2 3">CAU 1489</strain>
    </source>
</reference>
<evidence type="ECO:0000259" key="1">
    <source>
        <dbReference type="SMART" id="SM00471"/>
    </source>
</evidence>
<dbReference type="InterPro" id="IPR052194">
    <property type="entry name" value="MESH1"/>
</dbReference>
<name>A0A844QQH4_9HYPH</name>
<dbReference type="Pfam" id="PF13328">
    <property type="entry name" value="HD_4"/>
    <property type="match status" value="1"/>
</dbReference>
<organism evidence="2 3">
    <name type="scientific">Nitratireductor arenosus</name>
    <dbReference type="NCBI Taxonomy" id="2682096"/>
    <lineage>
        <taxon>Bacteria</taxon>
        <taxon>Pseudomonadati</taxon>
        <taxon>Pseudomonadota</taxon>
        <taxon>Alphaproteobacteria</taxon>
        <taxon>Hyphomicrobiales</taxon>
        <taxon>Phyllobacteriaceae</taxon>
        <taxon>Nitratireductor</taxon>
    </lineage>
</organism>
<feature type="domain" description="HD/PDEase" evidence="1">
    <location>
        <begin position="23"/>
        <end position="132"/>
    </location>
</feature>
<accession>A0A844QQH4</accession>
<keyword evidence="3" id="KW-1185">Reference proteome</keyword>
<dbReference type="SMART" id="SM00471">
    <property type="entry name" value="HDc"/>
    <property type="match status" value="1"/>
</dbReference>
<comment type="caution">
    <text evidence="2">The sequence shown here is derived from an EMBL/GenBank/DDBJ whole genome shotgun (WGS) entry which is preliminary data.</text>
</comment>
<dbReference type="InterPro" id="IPR003607">
    <property type="entry name" value="HD/PDEase_dom"/>
</dbReference>
<dbReference type="CDD" id="cd00077">
    <property type="entry name" value="HDc"/>
    <property type="match status" value="1"/>
</dbReference>
<sequence length="176" mass="19377">MYEKALVFATTAHAAVGQQRKYTGEPYIVHPIAVAEIVKSVPHTPEMIAAALLHDVVEDTLVTIEEIEAQFGAKVAELVGWLTDVSKPEDGNRAKRKAMDRDHIAKAPPEAKTIKLADLIDNTASIKARDPDFWRVYRREKAALLNVLQEGDKSLLERAALQLEDNDEPGARNSAG</sequence>
<proteinExistence type="predicted"/>
<dbReference type="EMBL" id="WPHG01000008">
    <property type="protein sequence ID" value="MVA99819.1"/>
    <property type="molecule type" value="Genomic_DNA"/>
</dbReference>
<dbReference type="Proteomes" id="UP000463224">
    <property type="component" value="Unassembled WGS sequence"/>
</dbReference>
<evidence type="ECO:0000313" key="3">
    <source>
        <dbReference type="Proteomes" id="UP000463224"/>
    </source>
</evidence>
<dbReference type="AlphaFoldDB" id="A0A844QQH4"/>
<dbReference type="PANTHER" id="PTHR46246">
    <property type="entry name" value="GUANOSINE-3',5'-BIS(DIPHOSPHATE) 3'-PYROPHOSPHOHYDROLASE MESH1"/>
    <property type="match status" value="1"/>
</dbReference>